<sequence>MGITKRNTMVVACIVNIWLYWSALSTLPFGAINCRRMRTASSPPTMKKKNAATPYMMPSFLWSTVTIQSRQDVLAAGRLKTPRASLGLTPTVAPPATATSEEGRSMMAI</sequence>
<name>A0A6J6FSA4_9ZZZZ</name>
<accession>A0A6J6FSA4</accession>
<dbReference type="EMBL" id="CAEZTS010000186">
    <property type="protein sequence ID" value="CAB4591667.1"/>
    <property type="molecule type" value="Genomic_DNA"/>
</dbReference>
<protein>
    <submittedName>
        <fullName evidence="2">Unannotated protein</fullName>
    </submittedName>
</protein>
<evidence type="ECO:0000313" key="2">
    <source>
        <dbReference type="EMBL" id="CAB4591667.1"/>
    </source>
</evidence>
<organism evidence="2">
    <name type="scientific">freshwater metagenome</name>
    <dbReference type="NCBI Taxonomy" id="449393"/>
    <lineage>
        <taxon>unclassified sequences</taxon>
        <taxon>metagenomes</taxon>
        <taxon>ecological metagenomes</taxon>
    </lineage>
</organism>
<proteinExistence type="predicted"/>
<feature type="region of interest" description="Disordered" evidence="1">
    <location>
        <begin position="86"/>
        <end position="109"/>
    </location>
</feature>
<dbReference type="AlphaFoldDB" id="A0A6J6FSA4"/>
<feature type="compositionally biased region" description="Low complexity" evidence="1">
    <location>
        <begin position="89"/>
        <end position="99"/>
    </location>
</feature>
<reference evidence="2" key="1">
    <citation type="submission" date="2020-05" db="EMBL/GenBank/DDBJ databases">
        <authorList>
            <person name="Chiriac C."/>
            <person name="Salcher M."/>
            <person name="Ghai R."/>
            <person name="Kavagutti S V."/>
        </authorList>
    </citation>
    <scope>NUCLEOTIDE SEQUENCE</scope>
</reference>
<gene>
    <name evidence="2" type="ORF">UFOPK1722_01672</name>
</gene>
<evidence type="ECO:0000256" key="1">
    <source>
        <dbReference type="SAM" id="MobiDB-lite"/>
    </source>
</evidence>